<evidence type="ECO:0000259" key="6">
    <source>
        <dbReference type="PROSITE" id="PS50850"/>
    </source>
</evidence>
<keyword evidence="8" id="KW-1185">Reference proteome</keyword>
<dbReference type="RefSeq" id="WP_110122950.1">
    <property type="nucleotide sequence ID" value="NZ_CP122566.1"/>
</dbReference>
<evidence type="ECO:0000313" key="8">
    <source>
        <dbReference type="Proteomes" id="UP001224674"/>
    </source>
</evidence>
<feature type="transmembrane region" description="Helical" evidence="5">
    <location>
        <begin position="441"/>
        <end position="463"/>
    </location>
</feature>
<keyword evidence="3 5" id="KW-1133">Transmembrane helix</keyword>
<dbReference type="Gene3D" id="1.20.1720.10">
    <property type="entry name" value="Multidrug resistance protein D"/>
    <property type="match status" value="1"/>
</dbReference>
<dbReference type="PANTHER" id="PTHR42718:SF39">
    <property type="entry name" value="ACTINORHODIN TRANSPORTER-RELATED"/>
    <property type="match status" value="1"/>
</dbReference>
<dbReference type="InterPro" id="IPR020846">
    <property type="entry name" value="MFS_dom"/>
</dbReference>
<proteinExistence type="predicted"/>
<comment type="subcellular location">
    <subcellularLocation>
        <location evidence="1">Cell membrane</location>
        <topology evidence="1">Multi-pass membrane protein</topology>
    </subcellularLocation>
</comment>
<dbReference type="InterPro" id="IPR036259">
    <property type="entry name" value="MFS_trans_sf"/>
</dbReference>
<gene>
    <name evidence="7" type="ORF">QDX21_11580</name>
</gene>
<dbReference type="EMBL" id="CP122566">
    <property type="protein sequence ID" value="WGH92920.1"/>
    <property type="molecule type" value="Genomic_DNA"/>
</dbReference>
<dbReference type="AlphaFoldDB" id="A0AAJ6AMR0"/>
<feature type="transmembrane region" description="Helical" evidence="5">
    <location>
        <begin position="207"/>
        <end position="228"/>
    </location>
</feature>
<dbReference type="GO" id="GO:0022857">
    <property type="term" value="F:transmembrane transporter activity"/>
    <property type="evidence" value="ECO:0007669"/>
    <property type="project" value="InterPro"/>
</dbReference>
<dbReference type="GO" id="GO:0005886">
    <property type="term" value="C:plasma membrane"/>
    <property type="evidence" value="ECO:0007669"/>
    <property type="project" value="UniProtKB-SubCell"/>
</dbReference>
<evidence type="ECO:0000256" key="3">
    <source>
        <dbReference type="ARBA" id="ARBA00022989"/>
    </source>
</evidence>
<feature type="transmembrane region" description="Helical" evidence="5">
    <location>
        <begin position="7"/>
        <end position="30"/>
    </location>
</feature>
<dbReference type="PROSITE" id="PS50850">
    <property type="entry name" value="MFS"/>
    <property type="match status" value="1"/>
</dbReference>
<dbReference type="Pfam" id="PF07690">
    <property type="entry name" value="MFS_1"/>
    <property type="match status" value="1"/>
</dbReference>
<protein>
    <submittedName>
        <fullName evidence="7">MFS transporter</fullName>
    </submittedName>
</protein>
<feature type="transmembrane region" description="Helical" evidence="5">
    <location>
        <begin position="307"/>
        <end position="329"/>
    </location>
</feature>
<feature type="transmembrane region" description="Helical" evidence="5">
    <location>
        <begin position="280"/>
        <end position="301"/>
    </location>
</feature>
<feature type="transmembrane region" description="Helical" evidence="5">
    <location>
        <begin position="100"/>
        <end position="120"/>
    </location>
</feature>
<keyword evidence="4 5" id="KW-0472">Membrane</keyword>
<feature type="transmembrane region" description="Helical" evidence="5">
    <location>
        <begin position="341"/>
        <end position="365"/>
    </location>
</feature>
<dbReference type="PRINTS" id="PR01036">
    <property type="entry name" value="TCRTETB"/>
</dbReference>
<evidence type="ECO:0000256" key="4">
    <source>
        <dbReference type="ARBA" id="ARBA00023136"/>
    </source>
</evidence>
<feature type="transmembrane region" description="Helical" evidence="5">
    <location>
        <begin position="234"/>
        <end position="253"/>
    </location>
</feature>
<accession>A0AAJ6AMR0</accession>
<name>A0AAJ6AMR0_9MICC</name>
<dbReference type="Proteomes" id="UP001224674">
    <property type="component" value="Chromosome"/>
</dbReference>
<evidence type="ECO:0000313" key="7">
    <source>
        <dbReference type="EMBL" id="WGH92920.1"/>
    </source>
</evidence>
<keyword evidence="2 5" id="KW-0812">Transmembrane</keyword>
<feature type="transmembrane region" description="Helical" evidence="5">
    <location>
        <begin position="74"/>
        <end position="94"/>
    </location>
</feature>
<dbReference type="InterPro" id="IPR011701">
    <property type="entry name" value="MFS"/>
</dbReference>
<feature type="transmembrane region" description="Helical" evidence="5">
    <location>
        <begin position="164"/>
        <end position="186"/>
    </location>
</feature>
<reference evidence="7 8" key="1">
    <citation type="submission" date="2023-03" db="EMBL/GenBank/DDBJ databases">
        <title>Complete genome sequences of several Auritidibacter ignavus strains isolated from ear infections.</title>
        <authorList>
            <person name="Baehr T."/>
            <person name="Baumhoegger A.M."/>
        </authorList>
    </citation>
    <scope>NUCLEOTIDE SEQUENCE [LARGE SCALE GENOMIC DNA]</scope>
    <source>
        <strain evidence="7 8">BABAE-6</strain>
    </source>
</reference>
<evidence type="ECO:0000256" key="5">
    <source>
        <dbReference type="SAM" id="Phobius"/>
    </source>
</evidence>
<evidence type="ECO:0000256" key="2">
    <source>
        <dbReference type="ARBA" id="ARBA00022692"/>
    </source>
</evidence>
<dbReference type="PANTHER" id="PTHR42718">
    <property type="entry name" value="MAJOR FACILITATOR SUPERFAMILY MULTIDRUG TRANSPORTER MFSC"/>
    <property type="match status" value="1"/>
</dbReference>
<feature type="transmembrane region" description="Helical" evidence="5">
    <location>
        <begin position="42"/>
        <end position="62"/>
    </location>
</feature>
<feature type="transmembrane region" description="Helical" evidence="5">
    <location>
        <begin position="132"/>
        <end position="158"/>
    </location>
</feature>
<feature type="domain" description="Major facilitator superfamily (MFS) profile" evidence="6">
    <location>
        <begin position="8"/>
        <end position="468"/>
    </location>
</feature>
<dbReference type="Gene3D" id="1.20.1250.20">
    <property type="entry name" value="MFS general substrate transporter like domains"/>
    <property type="match status" value="1"/>
</dbReference>
<dbReference type="SUPFAM" id="SSF103473">
    <property type="entry name" value="MFS general substrate transporter"/>
    <property type="match status" value="2"/>
</dbReference>
<sequence length="482" mass="50911">MTTTQKQLLAVVMVPMFMSLLAVSSINVVLPSLSTTLDATTSQIQWVLSGYTLAFGITLVAGGRAGDIYGRGKLFVAGVSLFGVGSLLSALAPTGLVLDAARVLTGIGSGLLNPQTMGFIQQYFRGQQRARAFAISGSLISVSVAIGPVLGGTLISLAGPEWGWRWTFLVNVPIAIFAVIFARWWFPASAWQRPGSTADVAPRAHPDLDPVGMITLAVAVLLIMLAFIELTEGWWVVLILVAGLLAFIGWLGWEHHYRRAGHDPMVNLDLFRIRGYRNGALLIGLYFTGSTSIFVSVAMYLQAGMDFSALAASLIGLPSALIGAFSAQLGGKLVLNVGRKLVAIGMGIVMVSMALTAGVVAGHLVWGLSPWWMMLALTISGMGQGLVVSPNQTLTLMDVPVQNSGAAAGVMQTGQRIGTAMGTALITTILFELSSAANWDVAFMTALAVIVFCMAGASMVALLDHRRALQERAPAHDSPSPR</sequence>
<organism evidence="7 8">
    <name type="scientific">Auritidibacter ignavus</name>
    <dbReference type="NCBI Taxonomy" id="678932"/>
    <lineage>
        <taxon>Bacteria</taxon>
        <taxon>Bacillati</taxon>
        <taxon>Actinomycetota</taxon>
        <taxon>Actinomycetes</taxon>
        <taxon>Micrococcales</taxon>
        <taxon>Micrococcaceae</taxon>
        <taxon>Auritidibacter</taxon>
    </lineage>
</organism>
<evidence type="ECO:0000256" key="1">
    <source>
        <dbReference type="ARBA" id="ARBA00004651"/>
    </source>
</evidence>
<dbReference type="CDD" id="cd17321">
    <property type="entry name" value="MFS_MMR_MDR_like"/>
    <property type="match status" value="1"/>
</dbReference>